<protein>
    <submittedName>
        <fullName evidence="1">Uncharacterized protein</fullName>
    </submittedName>
</protein>
<accession>A0A5B7F8H4</accession>
<dbReference type="EMBL" id="VSRR010006047">
    <property type="protein sequence ID" value="MPC43920.1"/>
    <property type="molecule type" value="Genomic_DNA"/>
</dbReference>
<evidence type="ECO:0000313" key="1">
    <source>
        <dbReference type="EMBL" id="MPC43920.1"/>
    </source>
</evidence>
<name>A0A5B7F8H4_PORTR</name>
<organism evidence="1 2">
    <name type="scientific">Portunus trituberculatus</name>
    <name type="common">Swimming crab</name>
    <name type="synonym">Neptunus trituberculatus</name>
    <dbReference type="NCBI Taxonomy" id="210409"/>
    <lineage>
        <taxon>Eukaryota</taxon>
        <taxon>Metazoa</taxon>
        <taxon>Ecdysozoa</taxon>
        <taxon>Arthropoda</taxon>
        <taxon>Crustacea</taxon>
        <taxon>Multicrustacea</taxon>
        <taxon>Malacostraca</taxon>
        <taxon>Eumalacostraca</taxon>
        <taxon>Eucarida</taxon>
        <taxon>Decapoda</taxon>
        <taxon>Pleocyemata</taxon>
        <taxon>Brachyura</taxon>
        <taxon>Eubrachyura</taxon>
        <taxon>Portunoidea</taxon>
        <taxon>Portunidae</taxon>
        <taxon>Portuninae</taxon>
        <taxon>Portunus</taxon>
    </lineage>
</organism>
<dbReference type="OrthoDB" id="10065625at2759"/>
<proteinExistence type="predicted"/>
<gene>
    <name evidence="1" type="ORF">E2C01_037577</name>
</gene>
<evidence type="ECO:0000313" key="2">
    <source>
        <dbReference type="Proteomes" id="UP000324222"/>
    </source>
</evidence>
<dbReference type="AlphaFoldDB" id="A0A5B7F8H4"/>
<keyword evidence="2" id="KW-1185">Reference proteome</keyword>
<comment type="caution">
    <text evidence="1">The sequence shown here is derived from an EMBL/GenBank/DDBJ whole genome shotgun (WGS) entry which is preliminary data.</text>
</comment>
<dbReference type="Proteomes" id="UP000324222">
    <property type="component" value="Unassembled WGS sequence"/>
</dbReference>
<sequence length="121" mass="14185">MVTVTVGLHFVSQHKDWDLDTDQQVGQFTELLHSLQDCWMPHSIHQTKASDQLWFGPECRGASNAKYHAWLAFKRHPTAWNGQQHREAPDHMRATQDWASNQWVTDLKRKLQGCQMESKCW</sequence>
<reference evidence="1 2" key="1">
    <citation type="submission" date="2019-05" db="EMBL/GenBank/DDBJ databases">
        <title>Another draft genome of Portunus trituberculatus and its Hox gene families provides insights of decapod evolution.</title>
        <authorList>
            <person name="Jeong J.-H."/>
            <person name="Song I."/>
            <person name="Kim S."/>
            <person name="Choi T."/>
            <person name="Kim D."/>
            <person name="Ryu S."/>
            <person name="Kim W."/>
        </authorList>
    </citation>
    <scope>NUCLEOTIDE SEQUENCE [LARGE SCALE GENOMIC DNA]</scope>
    <source>
        <tissue evidence="1">Muscle</tissue>
    </source>
</reference>